<keyword evidence="2 5" id="KW-0238">DNA-binding</keyword>
<keyword evidence="1" id="KW-0805">Transcription regulation</keyword>
<dbReference type="AlphaFoldDB" id="A0A1I4F5Q4"/>
<dbReference type="PROSITE" id="PS50949">
    <property type="entry name" value="HTH_GNTR"/>
    <property type="match status" value="1"/>
</dbReference>
<dbReference type="InterPro" id="IPR036390">
    <property type="entry name" value="WH_DNA-bd_sf"/>
</dbReference>
<dbReference type="GO" id="GO:0003677">
    <property type="term" value="F:DNA binding"/>
    <property type="evidence" value="ECO:0007669"/>
    <property type="project" value="UniProtKB-KW"/>
</dbReference>
<dbReference type="Proteomes" id="UP000199473">
    <property type="component" value="Unassembled WGS sequence"/>
</dbReference>
<dbReference type="InterPro" id="IPR008920">
    <property type="entry name" value="TF_FadR/GntR_C"/>
</dbReference>
<evidence type="ECO:0000256" key="1">
    <source>
        <dbReference type="ARBA" id="ARBA00023015"/>
    </source>
</evidence>
<dbReference type="PANTHER" id="PTHR43537">
    <property type="entry name" value="TRANSCRIPTIONAL REGULATOR, GNTR FAMILY"/>
    <property type="match status" value="1"/>
</dbReference>
<keyword evidence="7" id="KW-1185">Reference proteome</keyword>
<dbReference type="Gene3D" id="1.10.10.10">
    <property type="entry name" value="Winged helix-like DNA-binding domain superfamily/Winged helix DNA-binding domain"/>
    <property type="match status" value="1"/>
</dbReference>
<name>A0A1I4F5Q4_9PROT</name>
<dbReference type="SUPFAM" id="SSF46785">
    <property type="entry name" value="Winged helix' DNA-binding domain"/>
    <property type="match status" value="1"/>
</dbReference>
<dbReference type="Pfam" id="PF00392">
    <property type="entry name" value="GntR"/>
    <property type="match status" value="1"/>
</dbReference>
<dbReference type="SMART" id="SM00345">
    <property type="entry name" value="HTH_GNTR"/>
    <property type="match status" value="1"/>
</dbReference>
<dbReference type="PANTHER" id="PTHR43537:SF41">
    <property type="entry name" value="TRANSCRIPTIONAL REGULATORY PROTEIN"/>
    <property type="match status" value="1"/>
</dbReference>
<dbReference type="Gene3D" id="1.20.120.530">
    <property type="entry name" value="GntR ligand-binding domain-like"/>
    <property type="match status" value="1"/>
</dbReference>
<dbReference type="CDD" id="cd07377">
    <property type="entry name" value="WHTH_GntR"/>
    <property type="match status" value="1"/>
</dbReference>
<dbReference type="InterPro" id="IPR011711">
    <property type="entry name" value="GntR_C"/>
</dbReference>
<evidence type="ECO:0000313" key="5">
    <source>
        <dbReference type="EMBL" id="SFL12106.1"/>
    </source>
</evidence>
<protein>
    <submittedName>
        <fullName evidence="5">DNA-binding transcriptional regulator, GntR family</fullName>
    </submittedName>
</protein>
<dbReference type="InterPro" id="IPR000524">
    <property type="entry name" value="Tscrpt_reg_HTH_GntR"/>
</dbReference>
<feature type="domain" description="HTH gntR-type" evidence="4">
    <location>
        <begin position="18"/>
        <end position="85"/>
    </location>
</feature>
<dbReference type="SUPFAM" id="SSF48008">
    <property type="entry name" value="GntR ligand-binding domain-like"/>
    <property type="match status" value="1"/>
</dbReference>
<dbReference type="RefSeq" id="WP_092963266.1">
    <property type="nucleotide sequence ID" value="NZ_FOSQ01000022.1"/>
</dbReference>
<accession>A0A1I4F5Q4</accession>
<evidence type="ECO:0000313" key="6">
    <source>
        <dbReference type="EMBL" id="SFL15844.1"/>
    </source>
</evidence>
<dbReference type="InterPro" id="IPR036388">
    <property type="entry name" value="WH-like_DNA-bd_sf"/>
</dbReference>
<proteinExistence type="predicted"/>
<gene>
    <name evidence="5" type="ORF">SAMN02745775_1223</name>
    <name evidence="6" type="ORF">SAMN02745775_12915</name>
</gene>
<evidence type="ECO:0000256" key="3">
    <source>
        <dbReference type="ARBA" id="ARBA00023163"/>
    </source>
</evidence>
<dbReference type="STRING" id="1123062.SAMN02745775_1223"/>
<organism evidence="5 7">
    <name type="scientific">Falsiroseomonas stagni DSM 19981</name>
    <dbReference type="NCBI Taxonomy" id="1123062"/>
    <lineage>
        <taxon>Bacteria</taxon>
        <taxon>Pseudomonadati</taxon>
        <taxon>Pseudomonadota</taxon>
        <taxon>Alphaproteobacteria</taxon>
        <taxon>Acetobacterales</taxon>
        <taxon>Roseomonadaceae</taxon>
        <taxon>Falsiroseomonas</taxon>
    </lineage>
</organism>
<dbReference type="Pfam" id="PF07729">
    <property type="entry name" value="FCD"/>
    <property type="match status" value="1"/>
</dbReference>
<dbReference type="OrthoDB" id="9812290at2"/>
<evidence type="ECO:0000256" key="2">
    <source>
        <dbReference type="ARBA" id="ARBA00023125"/>
    </source>
</evidence>
<reference evidence="5 7" key="1">
    <citation type="submission" date="2016-10" db="EMBL/GenBank/DDBJ databases">
        <authorList>
            <person name="de Groot N.N."/>
        </authorList>
    </citation>
    <scope>NUCLEOTIDE SEQUENCE [LARGE SCALE GENOMIC DNA]</scope>
    <source>
        <strain evidence="5 7">DSM 19981</strain>
    </source>
</reference>
<dbReference type="EMBL" id="FOSQ01000029">
    <property type="protein sequence ID" value="SFL15844.1"/>
    <property type="molecule type" value="Genomic_DNA"/>
</dbReference>
<dbReference type="GO" id="GO:0003700">
    <property type="term" value="F:DNA-binding transcription factor activity"/>
    <property type="evidence" value="ECO:0007669"/>
    <property type="project" value="InterPro"/>
</dbReference>
<dbReference type="SMART" id="SM00895">
    <property type="entry name" value="FCD"/>
    <property type="match status" value="1"/>
</dbReference>
<sequence>MDMEPLRAARAAAPAAFGSAGAEVGRLLRDAILAGRWPAGAQIKQQPIAEELGVSHIPVREALKTLESEGFVVLAARRGYFVAPVSVEDAREIWHLRRTLEPMAIAASVPRAGGAHFARAEALLRDLARTDNHLAWMRLNWAFHAALYEAAEQPRLLDFIQSLWANVIRYCAMLAVKETPYVRSGEHAGILAAYRAGEAAAAERLVVRHMDDVERRLLRVLRKG</sequence>
<evidence type="ECO:0000259" key="4">
    <source>
        <dbReference type="PROSITE" id="PS50949"/>
    </source>
</evidence>
<evidence type="ECO:0000313" key="7">
    <source>
        <dbReference type="Proteomes" id="UP000199473"/>
    </source>
</evidence>
<dbReference type="EMBL" id="FOSQ01000022">
    <property type="protein sequence ID" value="SFL12106.1"/>
    <property type="molecule type" value="Genomic_DNA"/>
</dbReference>
<keyword evidence="3" id="KW-0804">Transcription</keyword>